<gene>
    <name evidence="3" type="ORF">QFW77_11425</name>
</gene>
<feature type="domain" description="EF-hand" evidence="2">
    <location>
        <begin position="131"/>
        <end position="146"/>
    </location>
</feature>
<dbReference type="InterPro" id="IPR002048">
    <property type="entry name" value="EF_hand_dom"/>
</dbReference>
<dbReference type="InterPro" id="IPR018247">
    <property type="entry name" value="EF_Hand_1_Ca_BS"/>
</dbReference>
<dbReference type="Proteomes" id="UP001156940">
    <property type="component" value="Unassembled WGS sequence"/>
</dbReference>
<reference evidence="3 4" key="1">
    <citation type="submission" date="2023-04" db="EMBL/GenBank/DDBJ databases">
        <title>Luteimonas endophyticus RD2P54.</title>
        <authorList>
            <person name="Sun J.-Q."/>
        </authorList>
    </citation>
    <scope>NUCLEOTIDE SEQUENCE [LARGE SCALE GENOMIC DNA]</scope>
    <source>
        <strain evidence="3 4">RD2P54</strain>
    </source>
</reference>
<evidence type="ECO:0000313" key="3">
    <source>
        <dbReference type="EMBL" id="MDH5823597.1"/>
    </source>
</evidence>
<name>A0ABT6JAI0_9GAMM</name>
<evidence type="ECO:0000259" key="2">
    <source>
        <dbReference type="Pfam" id="PF13202"/>
    </source>
</evidence>
<keyword evidence="4" id="KW-1185">Reference proteome</keyword>
<feature type="signal peptide" evidence="1">
    <location>
        <begin position="1"/>
        <end position="24"/>
    </location>
</feature>
<sequence length="153" mass="16109">MTIKRFASWSSAVMLCASAGIAAAQTHKEIEPVVPVGPPVTPVAEVPTGPTVQPVVPVESLRGVDTVTLDTPRGPVVVVSWPTSAGPAALSPDNNIEFGRVDSNDDGYITRQELTAAAPGSAAAGRLANRFEAMDTNRDGRLDTQEILVWVHR</sequence>
<keyword evidence="1" id="KW-0732">Signal</keyword>
<dbReference type="InterPro" id="IPR011992">
    <property type="entry name" value="EF-hand-dom_pair"/>
</dbReference>
<dbReference type="Gene3D" id="1.10.238.10">
    <property type="entry name" value="EF-hand"/>
    <property type="match status" value="1"/>
</dbReference>
<dbReference type="Pfam" id="PF13202">
    <property type="entry name" value="EF-hand_5"/>
    <property type="match status" value="2"/>
</dbReference>
<dbReference type="EMBL" id="JARXRM010000035">
    <property type="protein sequence ID" value="MDH5823597.1"/>
    <property type="molecule type" value="Genomic_DNA"/>
</dbReference>
<evidence type="ECO:0000313" key="4">
    <source>
        <dbReference type="Proteomes" id="UP001156940"/>
    </source>
</evidence>
<feature type="domain" description="EF-hand" evidence="2">
    <location>
        <begin position="98"/>
        <end position="114"/>
    </location>
</feature>
<dbReference type="SUPFAM" id="SSF47473">
    <property type="entry name" value="EF-hand"/>
    <property type="match status" value="1"/>
</dbReference>
<evidence type="ECO:0000256" key="1">
    <source>
        <dbReference type="SAM" id="SignalP"/>
    </source>
</evidence>
<feature type="chain" id="PRO_5046704959" evidence="1">
    <location>
        <begin position="25"/>
        <end position="153"/>
    </location>
</feature>
<dbReference type="RefSeq" id="WP_280574828.1">
    <property type="nucleotide sequence ID" value="NZ_JARXRM010000035.1"/>
</dbReference>
<dbReference type="PROSITE" id="PS00018">
    <property type="entry name" value="EF_HAND_1"/>
    <property type="match status" value="1"/>
</dbReference>
<organism evidence="3 4">
    <name type="scientific">Luteimonas endophytica</name>
    <dbReference type="NCBI Taxonomy" id="3042023"/>
    <lineage>
        <taxon>Bacteria</taxon>
        <taxon>Pseudomonadati</taxon>
        <taxon>Pseudomonadota</taxon>
        <taxon>Gammaproteobacteria</taxon>
        <taxon>Lysobacterales</taxon>
        <taxon>Lysobacteraceae</taxon>
        <taxon>Luteimonas</taxon>
    </lineage>
</organism>
<accession>A0ABT6JAI0</accession>
<dbReference type="CDD" id="cd00051">
    <property type="entry name" value="EFh"/>
    <property type="match status" value="1"/>
</dbReference>
<protein>
    <submittedName>
        <fullName evidence="3">EF-hand domain-containing protein</fullName>
    </submittedName>
</protein>
<comment type="caution">
    <text evidence="3">The sequence shown here is derived from an EMBL/GenBank/DDBJ whole genome shotgun (WGS) entry which is preliminary data.</text>
</comment>
<proteinExistence type="predicted"/>